<comment type="caution">
    <text evidence="2">The sequence shown here is derived from an EMBL/GenBank/DDBJ whole genome shotgun (WGS) entry which is preliminary data.</text>
</comment>
<dbReference type="InterPro" id="IPR002716">
    <property type="entry name" value="PIN_dom"/>
</dbReference>
<name>A0ABT7AQ10_9CYAN</name>
<reference evidence="2 3" key="1">
    <citation type="submission" date="2023-01" db="EMBL/GenBank/DDBJ databases">
        <title>Novel diversity within Roseofilum (Cyanobacteria; Desertifilaceae) from marine benthic mats with descriptions of four novel species.</title>
        <authorList>
            <person name="Wang Y."/>
            <person name="Berthold D.E."/>
            <person name="Hu J."/>
            <person name="Lefler F.W."/>
            <person name="Laughinghouse H.D. IV."/>
        </authorList>
    </citation>
    <scope>NUCLEOTIDE SEQUENCE [LARGE SCALE GENOMIC DNA]</scope>
    <source>
        <strain evidence="2 3">BLCC-M154</strain>
    </source>
</reference>
<evidence type="ECO:0000259" key="1">
    <source>
        <dbReference type="Pfam" id="PF01850"/>
    </source>
</evidence>
<sequence length="151" mass="17062">MATEAKRIYLDTNILAYVANLKAPQHQAALEIFRPTDREILCVSSQVLAEFYSYITNPAILATPLQPTEAIIRIKRICQMPHICLLSTPVDLFESWITLLEERPVTNGGVFDLLHIAIMLAHKISTIYTFNTKDFAWCSQIEAIDPSKLIS</sequence>
<keyword evidence="3" id="KW-1185">Reference proteome</keyword>
<dbReference type="RefSeq" id="WP_283752752.1">
    <property type="nucleotide sequence ID" value="NZ_JAQOSP010000041.1"/>
</dbReference>
<evidence type="ECO:0000313" key="2">
    <source>
        <dbReference type="EMBL" id="MDJ1168988.1"/>
    </source>
</evidence>
<dbReference type="SUPFAM" id="SSF88723">
    <property type="entry name" value="PIN domain-like"/>
    <property type="match status" value="1"/>
</dbReference>
<dbReference type="InterPro" id="IPR029060">
    <property type="entry name" value="PIN-like_dom_sf"/>
</dbReference>
<gene>
    <name evidence="2" type="ORF">PMG71_06075</name>
</gene>
<dbReference type="Proteomes" id="UP001235303">
    <property type="component" value="Unassembled WGS sequence"/>
</dbReference>
<organism evidence="2 3">
    <name type="scientific">Roseofilum acuticapitatum BLCC-M154</name>
    <dbReference type="NCBI Taxonomy" id="3022444"/>
    <lineage>
        <taxon>Bacteria</taxon>
        <taxon>Bacillati</taxon>
        <taxon>Cyanobacteriota</taxon>
        <taxon>Cyanophyceae</taxon>
        <taxon>Desertifilales</taxon>
        <taxon>Desertifilaceae</taxon>
        <taxon>Roseofilum</taxon>
        <taxon>Roseofilum acuticapitatum</taxon>
    </lineage>
</organism>
<evidence type="ECO:0000313" key="3">
    <source>
        <dbReference type="Proteomes" id="UP001235303"/>
    </source>
</evidence>
<proteinExistence type="predicted"/>
<accession>A0ABT7AQ10</accession>
<protein>
    <submittedName>
        <fullName evidence="2">PIN domain-containing protein</fullName>
    </submittedName>
</protein>
<dbReference type="Pfam" id="PF01850">
    <property type="entry name" value="PIN"/>
    <property type="match status" value="1"/>
</dbReference>
<dbReference type="Gene3D" id="3.40.50.1010">
    <property type="entry name" value="5'-nuclease"/>
    <property type="match status" value="1"/>
</dbReference>
<dbReference type="EMBL" id="JAQOSP010000041">
    <property type="protein sequence ID" value="MDJ1168988.1"/>
    <property type="molecule type" value="Genomic_DNA"/>
</dbReference>
<feature type="domain" description="PIN" evidence="1">
    <location>
        <begin position="8"/>
        <end position="133"/>
    </location>
</feature>